<evidence type="ECO:0000313" key="4">
    <source>
        <dbReference type="EMBL" id="CDK29172.1"/>
    </source>
</evidence>
<keyword evidence="2" id="KW-0521">NADP</keyword>
<dbReference type="Gene3D" id="3.40.50.720">
    <property type="entry name" value="NAD(P)-binding Rossmann-like Domain"/>
    <property type="match status" value="1"/>
</dbReference>
<dbReference type="GO" id="GO:0044281">
    <property type="term" value="P:small molecule metabolic process"/>
    <property type="evidence" value="ECO:0007669"/>
    <property type="project" value="UniProtKB-ARBA"/>
</dbReference>
<dbReference type="InterPro" id="IPR036291">
    <property type="entry name" value="NAD(P)-bd_dom_sf"/>
</dbReference>
<dbReference type="GO" id="GO:0050664">
    <property type="term" value="F:oxidoreductase activity, acting on NAD(P)H, oxygen as acceptor"/>
    <property type="evidence" value="ECO:0007669"/>
    <property type="project" value="TreeGrafter"/>
</dbReference>
<dbReference type="InterPro" id="IPR002347">
    <property type="entry name" value="SDR_fam"/>
</dbReference>
<dbReference type="SUPFAM" id="SSF51735">
    <property type="entry name" value="NAD(P)-binding Rossmann-fold domains"/>
    <property type="match status" value="1"/>
</dbReference>
<organism evidence="4 5">
    <name type="scientific">Kuraishia capsulata CBS 1993</name>
    <dbReference type="NCBI Taxonomy" id="1382522"/>
    <lineage>
        <taxon>Eukaryota</taxon>
        <taxon>Fungi</taxon>
        <taxon>Dikarya</taxon>
        <taxon>Ascomycota</taxon>
        <taxon>Saccharomycotina</taxon>
        <taxon>Pichiomycetes</taxon>
        <taxon>Pichiales</taxon>
        <taxon>Pichiaceae</taxon>
        <taxon>Kuraishia</taxon>
    </lineage>
</organism>
<dbReference type="PANTHER" id="PTHR43008">
    <property type="entry name" value="BENZIL REDUCTASE"/>
    <property type="match status" value="1"/>
</dbReference>
<dbReference type="GO" id="GO:0005975">
    <property type="term" value="P:carbohydrate metabolic process"/>
    <property type="evidence" value="ECO:0007669"/>
    <property type="project" value="UniProtKB-ARBA"/>
</dbReference>
<dbReference type="RefSeq" id="XP_022461161.1">
    <property type="nucleotide sequence ID" value="XM_022606316.1"/>
</dbReference>
<dbReference type="Proteomes" id="UP000019384">
    <property type="component" value="Unassembled WGS sequence"/>
</dbReference>
<evidence type="ECO:0000256" key="2">
    <source>
        <dbReference type="ARBA" id="ARBA00022857"/>
    </source>
</evidence>
<dbReference type="STRING" id="1382522.W6MUD8"/>
<dbReference type="GeneID" id="34522549"/>
<dbReference type="FunFam" id="3.40.50.720:FF:000090">
    <property type="entry name" value="NADP-dependent mannitol dehydrogenase"/>
    <property type="match status" value="1"/>
</dbReference>
<dbReference type="CDD" id="cd05352">
    <property type="entry name" value="MDH-like_SDR_c"/>
    <property type="match status" value="1"/>
</dbReference>
<dbReference type="OrthoDB" id="1888931at2759"/>
<dbReference type="PRINTS" id="PR00080">
    <property type="entry name" value="SDRFAMILY"/>
</dbReference>
<name>W6MUD8_9ASCO</name>
<dbReference type="Pfam" id="PF13561">
    <property type="entry name" value="adh_short_C2"/>
    <property type="match status" value="1"/>
</dbReference>
<reference evidence="4" key="1">
    <citation type="submission" date="2013-12" db="EMBL/GenBank/DDBJ databases">
        <authorList>
            <person name="Genoscope - CEA"/>
        </authorList>
    </citation>
    <scope>NUCLEOTIDE SEQUENCE</scope>
    <source>
        <strain evidence="4">CBS 1993</strain>
    </source>
</reference>
<dbReference type="PROSITE" id="PS00061">
    <property type="entry name" value="ADH_SHORT"/>
    <property type="match status" value="1"/>
</dbReference>
<dbReference type="AlphaFoldDB" id="W6MUD8"/>
<comment type="similarity">
    <text evidence="1">Belongs to the short-chain dehydrogenases/reductases (SDR) family.</text>
</comment>
<accession>W6MUD8</accession>
<reference evidence="4" key="2">
    <citation type="submission" date="2014-02" db="EMBL/GenBank/DDBJ databases">
        <title>Complete DNA sequence of /Kuraishia capsulata/ illustrates novel genomic features among budding yeasts (/Saccharomycotina/).</title>
        <authorList>
            <person name="Morales L."/>
            <person name="Noel B."/>
            <person name="Porcel B."/>
            <person name="Marcet-Houben M."/>
            <person name="Hullo M-F."/>
            <person name="Sacerdot C."/>
            <person name="Tekaia F."/>
            <person name="Leh-Louis V."/>
            <person name="Despons L."/>
            <person name="Khanna V."/>
            <person name="Aury J-M."/>
            <person name="Barbe V."/>
            <person name="Couloux A."/>
            <person name="Labadie K."/>
            <person name="Pelletier E."/>
            <person name="Souciet J-L."/>
            <person name="Boekhout T."/>
            <person name="Gabaldon T."/>
            <person name="Wincker P."/>
            <person name="Dujon B."/>
        </authorList>
    </citation>
    <scope>NUCLEOTIDE SEQUENCE</scope>
    <source>
        <strain evidence="4">CBS 1993</strain>
    </source>
</reference>
<gene>
    <name evidence="4" type="ORF">KUCA_T00005159001</name>
</gene>
<evidence type="ECO:0000256" key="1">
    <source>
        <dbReference type="ARBA" id="ARBA00006484"/>
    </source>
</evidence>
<dbReference type="PRINTS" id="PR00081">
    <property type="entry name" value="GDHRDH"/>
</dbReference>
<keyword evidence="5" id="KW-1185">Reference proteome</keyword>
<dbReference type="GO" id="GO:0050085">
    <property type="term" value="F:mannitol 2-dehydrogenase (NADP+) activity"/>
    <property type="evidence" value="ECO:0007669"/>
    <property type="project" value="UniProtKB-ARBA"/>
</dbReference>
<dbReference type="InterPro" id="IPR020904">
    <property type="entry name" value="Sc_DH/Rdtase_CS"/>
</dbReference>
<evidence type="ECO:0000256" key="3">
    <source>
        <dbReference type="ARBA" id="ARBA00023002"/>
    </source>
</evidence>
<protein>
    <submittedName>
        <fullName evidence="4">Uncharacterized protein</fullName>
    </submittedName>
</protein>
<proteinExistence type="inferred from homology"/>
<evidence type="ECO:0000313" key="5">
    <source>
        <dbReference type="Proteomes" id="UP000019384"/>
    </source>
</evidence>
<keyword evidence="3" id="KW-0560">Oxidoreductase</keyword>
<dbReference type="EMBL" id="HG793130">
    <property type="protein sequence ID" value="CDK29172.1"/>
    <property type="molecule type" value="Genomic_DNA"/>
</dbReference>
<dbReference type="HOGENOM" id="CLU_010194_1_1_1"/>
<sequence length="281" mass="30505">MSNVKSIIVDVGELPTKDPVLKPNILELFSLKGKVASITGSSQGIGYAIAESFAQAGADIALWYNSTPADELAASLSSKYGVTVRAYKCPIDDFSEVHKTINKQVEDFGRIDVFVANAGVAWSKGEILGMSDDEGQREWRKIWSLDVDAVYYCAKSVGEVFKKQGYGSFIATASMSGHIVNFPQMQSPYNAAKAAVLHLMKSFAIEWAGFARVNTVSPGYIKTEMTKSIPLETRAHWWPIIPMGREGLPQELAGAYLYLASDASTYTTGSDIKVDGGYCAV</sequence>
<dbReference type="PANTHER" id="PTHR43008:SF13">
    <property type="entry name" value="L-XYLULOSE REDUCTASE-RELATED"/>
    <property type="match status" value="1"/>
</dbReference>